<dbReference type="AlphaFoldDB" id="A0A1I4VXF3"/>
<dbReference type="EMBL" id="FOUZ01000006">
    <property type="protein sequence ID" value="SFN05892.1"/>
    <property type="molecule type" value="Genomic_DNA"/>
</dbReference>
<evidence type="ECO:0008006" key="4">
    <source>
        <dbReference type="Google" id="ProtNLM"/>
    </source>
</evidence>
<dbReference type="STRING" id="684065.SAMN05421738_10633"/>
<dbReference type="RefSeq" id="WP_092907812.1">
    <property type="nucleotide sequence ID" value="NZ_FOUZ01000006.1"/>
</dbReference>
<dbReference type="SUPFAM" id="SSF56925">
    <property type="entry name" value="OMPA-like"/>
    <property type="match status" value="1"/>
</dbReference>
<evidence type="ECO:0000313" key="2">
    <source>
        <dbReference type="EMBL" id="SFN05892.1"/>
    </source>
</evidence>
<evidence type="ECO:0000256" key="1">
    <source>
        <dbReference type="SAM" id="SignalP"/>
    </source>
</evidence>
<proteinExistence type="predicted"/>
<dbReference type="Proteomes" id="UP000199149">
    <property type="component" value="Unassembled WGS sequence"/>
</dbReference>
<evidence type="ECO:0000313" key="3">
    <source>
        <dbReference type="Proteomes" id="UP000199149"/>
    </source>
</evidence>
<accession>A0A1I4VXF3</accession>
<keyword evidence="1" id="KW-0732">Signal</keyword>
<sequence length="159" mass="17460">MKKVLFTAVLALGLSQVNAQNYNNALGVVVDLGDGATLVGPQYKHSFDGKNAGNVQVMFGDNITVLGADYTYNQAFAGTNGLGWYVGVGPQLSFVDYGNDYHGDADKTYFAIRPQVGLEYKIPSAPLALHFDWKPWWNLTNDSNFEAGRFSLGFKYVFN</sequence>
<name>A0A1I4VXF3_9FLAO</name>
<organism evidence="2 3">
    <name type="scientific">Algoriella xinjiangensis</name>
    <dbReference type="NCBI Taxonomy" id="684065"/>
    <lineage>
        <taxon>Bacteria</taxon>
        <taxon>Pseudomonadati</taxon>
        <taxon>Bacteroidota</taxon>
        <taxon>Flavobacteriia</taxon>
        <taxon>Flavobacteriales</taxon>
        <taxon>Weeksellaceae</taxon>
        <taxon>Algoriella</taxon>
    </lineage>
</organism>
<gene>
    <name evidence="2" type="ORF">SAMN05421738_10633</name>
</gene>
<dbReference type="InterPro" id="IPR011250">
    <property type="entry name" value="OMP/PagP_B-barrel"/>
</dbReference>
<reference evidence="3" key="1">
    <citation type="submission" date="2016-10" db="EMBL/GenBank/DDBJ databases">
        <authorList>
            <person name="Varghese N."/>
            <person name="Submissions S."/>
        </authorList>
    </citation>
    <scope>NUCLEOTIDE SEQUENCE [LARGE SCALE GENOMIC DNA]</scope>
    <source>
        <strain evidence="3">XJ109</strain>
    </source>
</reference>
<keyword evidence="3" id="KW-1185">Reference proteome</keyword>
<feature type="chain" id="PRO_5011504765" description="Outer membrane protein beta-barrel domain-containing protein" evidence="1">
    <location>
        <begin position="20"/>
        <end position="159"/>
    </location>
</feature>
<feature type="signal peptide" evidence="1">
    <location>
        <begin position="1"/>
        <end position="19"/>
    </location>
</feature>
<protein>
    <recommendedName>
        <fullName evidence="4">Outer membrane protein beta-barrel domain-containing protein</fullName>
    </recommendedName>
</protein>
<dbReference type="OrthoDB" id="978645at2"/>